<name>A0A0K0EUY3_STRVS</name>
<dbReference type="SMART" id="SM00034">
    <property type="entry name" value="CLECT"/>
    <property type="match status" value="1"/>
</dbReference>
<dbReference type="InterPro" id="IPR001304">
    <property type="entry name" value="C-type_lectin-like"/>
</dbReference>
<dbReference type="WBParaSite" id="SVE_0033000.1">
    <property type="protein sequence ID" value="SVE_0033000.1"/>
    <property type="gene ID" value="SVE_0033000"/>
</dbReference>
<sequence>MGFFLNILYFLINITFERKLNCCPKGWINNEESCYYVIRHQLDFKTAEHYCASKHSLLVEVESIDEWNLIRQLPPTDRYFWIGIRDSNKENNTVTSARGSIIDVEQLKYLPWLIKNKYDIQKRDNGWNPLKNCAAYLNLINVNASYVYFHNCNLKYFAICERNLTKFIYD</sequence>
<feature type="chain" id="PRO_5005328686" evidence="3">
    <location>
        <begin position="23"/>
        <end position="170"/>
    </location>
</feature>
<dbReference type="Proteomes" id="UP000035680">
    <property type="component" value="Unassembled WGS sequence"/>
</dbReference>
<reference evidence="5" key="1">
    <citation type="submission" date="2014-07" db="EMBL/GenBank/DDBJ databases">
        <authorList>
            <person name="Martin A.A"/>
            <person name="De Silva N."/>
        </authorList>
    </citation>
    <scope>NUCLEOTIDE SEQUENCE</scope>
</reference>
<dbReference type="Gene3D" id="3.10.100.10">
    <property type="entry name" value="Mannose-Binding Protein A, subunit A"/>
    <property type="match status" value="1"/>
</dbReference>
<evidence type="ECO:0000313" key="5">
    <source>
        <dbReference type="Proteomes" id="UP000035680"/>
    </source>
</evidence>
<evidence type="ECO:0000313" key="6">
    <source>
        <dbReference type="WBParaSite" id="SVE_0033000.1"/>
    </source>
</evidence>
<evidence type="ECO:0000259" key="4">
    <source>
        <dbReference type="PROSITE" id="PS50041"/>
    </source>
</evidence>
<proteinExistence type="predicted"/>
<keyword evidence="3" id="KW-0732">Signal</keyword>
<dbReference type="PROSITE" id="PS50041">
    <property type="entry name" value="C_TYPE_LECTIN_2"/>
    <property type="match status" value="1"/>
</dbReference>
<protein>
    <submittedName>
        <fullName evidence="6">C-type lectin domain-containing protein</fullName>
    </submittedName>
</protein>
<dbReference type="STRING" id="75913.A0A0K0EUY3"/>
<keyword evidence="5" id="KW-1185">Reference proteome</keyword>
<dbReference type="InterPro" id="IPR051379">
    <property type="entry name" value="C-type_Lectin_Receptor_IMM"/>
</dbReference>
<keyword evidence="2" id="KW-1015">Disulfide bond</keyword>
<dbReference type="PANTHER" id="PTHR46746">
    <property type="entry name" value="KILLER CELL LECTIN-LIKE RECEPTOR SUBFAMILY F MEMBER 2"/>
    <property type="match status" value="1"/>
</dbReference>
<dbReference type="InterPro" id="IPR016186">
    <property type="entry name" value="C-type_lectin-like/link_sf"/>
</dbReference>
<dbReference type="SUPFAM" id="SSF56436">
    <property type="entry name" value="C-type lectin-like"/>
    <property type="match status" value="1"/>
</dbReference>
<evidence type="ECO:0000256" key="3">
    <source>
        <dbReference type="SAM" id="SignalP"/>
    </source>
</evidence>
<dbReference type="GO" id="GO:0030246">
    <property type="term" value="F:carbohydrate binding"/>
    <property type="evidence" value="ECO:0007669"/>
    <property type="project" value="UniProtKB-KW"/>
</dbReference>
<dbReference type="AlphaFoldDB" id="A0A0K0EUY3"/>
<dbReference type="InterPro" id="IPR016187">
    <property type="entry name" value="CTDL_fold"/>
</dbReference>
<evidence type="ECO:0000256" key="1">
    <source>
        <dbReference type="ARBA" id="ARBA00022734"/>
    </source>
</evidence>
<keyword evidence="1" id="KW-0430">Lectin</keyword>
<dbReference type="PANTHER" id="PTHR46746:SF9">
    <property type="entry name" value="CD209 ANTIGEN-LIKE PROTEIN C-LIKE"/>
    <property type="match status" value="1"/>
</dbReference>
<reference evidence="6" key="2">
    <citation type="submission" date="2015-08" db="UniProtKB">
        <authorList>
            <consortium name="WormBaseParasite"/>
        </authorList>
    </citation>
    <scope>IDENTIFICATION</scope>
</reference>
<feature type="signal peptide" evidence="3">
    <location>
        <begin position="1"/>
        <end position="22"/>
    </location>
</feature>
<organism evidence="5 6">
    <name type="scientific">Strongyloides venezuelensis</name>
    <name type="common">Threadworm</name>
    <dbReference type="NCBI Taxonomy" id="75913"/>
    <lineage>
        <taxon>Eukaryota</taxon>
        <taxon>Metazoa</taxon>
        <taxon>Ecdysozoa</taxon>
        <taxon>Nematoda</taxon>
        <taxon>Chromadorea</taxon>
        <taxon>Rhabditida</taxon>
        <taxon>Tylenchina</taxon>
        <taxon>Panagrolaimomorpha</taxon>
        <taxon>Strongyloidoidea</taxon>
        <taxon>Strongyloididae</taxon>
        <taxon>Strongyloides</taxon>
    </lineage>
</organism>
<evidence type="ECO:0000256" key="2">
    <source>
        <dbReference type="ARBA" id="ARBA00023157"/>
    </source>
</evidence>
<accession>A0A0K0EUY3</accession>
<feature type="domain" description="C-type lectin" evidence="4">
    <location>
        <begin position="30"/>
        <end position="161"/>
    </location>
</feature>
<dbReference type="Pfam" id="PF00059">
    <property type="entry name" value="Lectin_C"/>
    <property type="match status" value="1"/>
</dbReference>